<organism evidence="2 3">
    <name type="scientific">Caballeronia insecticola</name>
    <dbReference type="NCBI Taxonomy" id="758793"/>
    <lineage>
        <taxon>Bacteria</taxon>
        <taxon>Pseudomonadati</taxon>
        <taxon>Pseudomonadota</taxon>
        <taxon>Betaproteobacteria</taxon>
        <taxon>Burkholderiales</taxon>
        <taxon>Burkholderiaceae</taxon>
        <taxon>Caballeronia</taxon>
    </lineage>
</organism>
<dbReference type="GO" id="GO:0008775">
    <property type="term" value="F:acetate CoA-transferase activity"/>
    <property type="evidence" value="ECO:0007669"/>
    <property type="project" value="InterPro"/>
</dbReference>
<dbReference type="KEGG" id="buo:BRPE64_BCDS04720"/>
<reference evidence="2 3" key="1">
    <citation type="journal article" date="2013" name="Genome Announc.">
        <title>Complete Genome Sequence of Burkholderia sp. Strain RPE64, Bacterial Symbiont of the Bean Bug Riptortus pedestris.</title>
        <authorList>
            <person name="Shibata T.F."/>
            <person name="Maeda T."/>
            <person name="Nikoh N."/>
            <person name="Yamaguchi K."/>
            <person name="Oshima K."/>
            <person name="Hattori M."/>
            <person name="Nishiyama T."/>
            <person name="Hasebe M."/>
            <person name="Fukatsu T."/>
            <person name="Kikuchi Y."/>
            <person name="Shigenobu S."/>
        </authorList>
    </citation>
    <scope>NUCLEOTIDE SEQUENCE [LARGE SCALE GENOMIC DNA]</scope>
</reference>
<dbReference type="EMBL" id="AP013059">
    <property type="protein sequence ID" value="BAN25133.1"/>
    <property type="molecule type" value="Genomic_DNA"/>
</dbReference>
<dbReference type="PATRIC" id="fig|758793.3.peg.3380"/>
<gene>
    <name evidence="2" type="ORF">BRPE64_BCDS04720</name>
</gene>
<keyword evidence="3" id="KW-1185">Reference proteome</keyword>
<evidence type="ECO:0000313" key="2">
    <source>
        <dbReference type="EMBL" id="BAN25133.1"/>
    </source>
</evidence>
<dbReference type="InterPro" id="IPR026888">
    <property type="entry name" value="AcetylCoA_hyd_C"/>
</dbReference>
<dbReference type="PANTHER" id="PTHR43609">
    <property type="entry name" value="ACETYL-COA HYDROLASE"/>
    <property type="match status" value="1"/>
</dbReference>
<dbReference type="Proteomes" id="UP000013966">
    <property type="component" value="Chromosome 2"/>
</dbReference>
<proteinExistence type="predicted"/>
<evidence type="ECO:0000313" key="3">
    <source>
        <dbReference type="Proteomes" id="UP000013966"/>
    </source>
</evidence>
<dbReference type="STRING" id="758793.BRPE64_BCDS04720"/>
<sequence length="108" mass="11846">MTAYAVFATKSVAKNGSVSSIVPMVPHCDHNEHDVDIIVTERGLADLTGLAPRERALNVIQNCAHPLYHDLLRDYFRDAAALGAHTPHRLDQAFSLHARYALTGSMLP</sequence>
<protein>
    <submittedName>
        <fullName evidence="2">Acetyl-CoA hydrolase</fullName>
    </submittedName>
</protein>
<evidence type="ECO:0000259" key="1">
    <source>
        <dbReference type="Pfam" id="PF13336"/>
    </source>
</evidence>
<dbReference type="AlphaFoldDB" id="R4WKQ2"/>
<dbReference type="GO" id="GO:0003986">
    <property type="term" value="F:acetyl-CoA hydrolase activity"/>
    <property type="evidence" value="ECO:0007669"/>
    <property type="project" value="TreeGrafter"/>
</dbReference>
<dbReference type="SUPFAM" id="SSF100950">
    <property type="entry name" value="NagB/RpiA/CoA transferase-like"/>
    <property type="match status" value="1"/>
</dbReference>
<keyword evidence="2" id="KW-0378">Hydrolase</keyword>
<dbReference type="HOGENOM" id="CLU_129843_0_0_4"/>
<accession>R4WKQ2</accession>
<dbReference type="PANTHER" id="PTHR43609:SF1">
    <property type="entry name" value="ACETYL-COA HYDROLASE"/>
    <property type="match status" value="1"/>
</dbReference>
<feature type="domain" description="Acetyl-CoA hydrolase/transferase C-terminal" evidence="1">
    <location>
        <begin position="5"/>
        <end position="75"/>
    </location>
</feature>
<name>R4WKQ2_9BURK</name>
<dbReference type="Pfam" id="PF13336">
    <property type="entry name" value="AcetylCoA_hyd_C"/>
    <property type="match status" value="1"/>
</dbReference>
<dbReference type="Gene3D" id="3.40.1080.20">
    <property type="entry name" value="Acetyl-CoA hydrolase/transferase C-terminal domain"/>
    <property type="match status" value="1"/>
</dbReference>
<dbReference type="InterPro" id="IPR037171">
    <property type="entry name" value="NagB/RpiA_transferase-like"/>
</dbReference>
<dbReference type="GO" id="GO:0006083">
    <property type="term" value="P:acetate metabolic process"/>
    <property type="evidence" value="ECO:0007669"/>
    <property type="project" value="InterPro"/>
</dbReference>
<dbReference type="InterPro" id="IPR046433">
    <property type="entry name" value="ActCoA_hydro"/>
</dbReference>
<dbReference type="InterPro" id="IPR038460">
    <property type="entry name" value="AcetylCoA_hyd_C_sf"/>
</dbReference>
<reference evidence="2 3" key="2">
    <citation type="journal article" date="2018" name="Int. J. Syst. Evol. Microbiol.">
        <title>Burkholderia insecticola sp. nov., a gut symbiotic bacterium of the bean bug Riptortus pedestris.</title>
        <authorList>
            <person name="Takeshita K."/>
            <person name="Tamaki H."/>
            <person name="Ohbayashi T."/>
            <person name="Meng X.-Y."/>
            <person name="Sone T."/>
            <person name="Mitani Y."/>
            <person name="Peeters C."/>
            <person name="Kikuchi Y."/>
            <person name="Vandamme P."/>
        </authorList>
    </citation>
    <scope>NUCLEOTIDE SEQUENCE [LARGE SCALE GENOMIC DNA]</scope>
    <source>
        <strain evidence="2">RPE64</strain>
    </source>
</reference>